<evidence type="ECO:0000313" key="3">
    <source>
        <dbReference type="Proteomes" id="UP001596353"/>
    </source>
</evidence>
<dbReference type="EMBL" id="JBHSWG010000001">
    <property type="protein sequence ID" value="MFC6759655.1"/>
    <property type="molecule type" value="Genomic_DNA"/>
</dbReference>
<keyword evidence="3" id="KW-1185">Reference proteome</keyword>
<evidence type="ECO:0000256" key="1">
    <source>
        <dbReference type="SAM" id="Phobius"/>
    </source>
</evidence>
<keyword evidence="1" id="KW-0472">Membrane</keyword>
<evidence type="ECO:0008006" key="4">
    <source>
        <dbReference type="Google" id="ProtNLM"/>
    </source>
</evidence>
<accession>A0ABW2B1T4</accession>
<keyword evidence="1" id="KW-0812">Transmembrane</keyword>
<feature type="transmembrane region" description="Helical" evidence="1">
    <location>
        <begin position="21"/>
        <end position="42"/>
    </location>
</feature>
<comment type="caution">
    <text evidence="2">The sequence shown here is derived from an EMBL/GenBank/DDBJ whole genome shotgun (WGS) entry which is preliminary data.</text>
</comment>
<evidence type="ECO:0000313" key="2">
    <source>
        <dbReference type="EMBL" id="MFC6759655.1"/>
    </source>
</evidence>
<dbReference type="Proteomes" id="UP001596353">
    <property type="component" value="Unassembled WGS sequence"/>
</dbReference>
<organism evidence="2 3">
    <name type="scientific">Sulfitobacter porphyrae</name>
    <dbReference type="NCBI Taxonomy" id="1246864"/>
    <lineage>
        <taxon>Bacteria</taxon>
        <taxon>Pseudomonadati</taxon>
        <taxon>Pseudomonadota</taxon>
        <taxon>Alphaproteobacteria</taxon>
        <taxon>Rhodobacterales</taxon>
        <taxon>Roseobacteraceae</taxon>
        <taxon>Sulfitobacter</taxon>
    </lineage>
</organism>
<proteinExistence type="predicted"/>
<protein>
    <recommendedName>
        <fullName evidence="4">Lipoyl synthase</fullName>
    </recommendedName>
</protein>
<keyword evidence="1" id="KW-1133">Transmembrane helix</keyword>
<sequence length="57" mass="6734">MNPIWLLRMAKWAHHPPSVKRVILVFAVIALALLIAGIQWMGWWPDWATSERVPRRF</sequence>
<name>A0ABW2B1T4_9RHOB</name>
<gene>
    <name evidence="2" type="ORF">ACFQFQ_09400</name>
</gene>
<reference evidence="3" key="1">
    <citation type="journal article" date="2019" name="Int. J. Syst. Evol. Microbiol.">
        <title>The Global Catalogue of Microorganisms (GCM) 10K type strain sequencing project: providing services to taxonomists for standard genome sequencing and annotation.</title>
        <authorList>
            <consortium name="The Broad Institute Genomics Platform"/>
            <consortium name="The Broad Institute Genome Sequencing Center for Infectious Disease"/>
            <person name="Wu L."/>
            <person name="Ma J."/>
        </authorList>
    </citation>
    <scope>NUCLEOTIDE SEQUENCE [LARGE SCALE GENOMIC DNA]</scope>
    <source>
        <strain evidence="3">CCUG 66188</strain>
    </source>
</reference>